<proteinExistence type="predicted"/>
<evidence type="ECO:0000313" key="2">
    <source>
        <dbReference type="Proteomes" id="UP001201549"/>
    </source>
</evidence>
<organism evidence="1 2">
    <name type="scientific">Shewanella electrica</name>
    <dbReference type="NCBI Taxonomy" id="515560"/>
    <lineage>
        <taxon>Bacteria</taxon>
        <taxon>Pseudomonadati</taxon>
        <taxon>Pseudomonadota</taxon>
        <taxon>Gammaproteobacteria</taxon>
        <taxon>Alteromonadales</taxon>
        <taxon>Shewanellaceae</taxon>
        <taxon>Shewanella</taxon>
    </lineage>
</organism>
<evidence type="ECO:0000313" key="1">
    <source>
        <dbReference type="EMBL" id="MCS4556063.1"/>
    </source>
</evidence>
<protein>
    <submittedName>
        <fullName evidence="1">Uncharacterized protein</fullName>
    </submittedName>
</protein>
<comment type="caution">
    <text evidence="1">The sequence shown here is derived from an EMBL/GenBank/DDBJ whole genome shotgun (WGS) entry which is preliminary data.</text>
</comment>
<dbReference type="Proteomes" id="UP001201549">
    <property type="component" value="Unassembled WGS sequence"/>
</dbReference>
<sequence>MKTRNRLTILESDIIATVDDVKEGLGELQVRCLNHGPQRVRYMVISAKELEKKLFSVQILAEAQFNYQQQKLAFIPMGLSTATALKVESIIKHLVNVDGDG</sequence>
<reference evidence="2" key="1">
    <citation type="submission" date="2023-07" db="EMBL/GenBank/DDBJ databases">
        <title>Shewanella mangrovi sp. nov., an acetaldehyde- degrading bacterium isolated from mangrove sediment.</title>
        <authorList>
            <person name="Liu Y."/>
        </authorList>
    </citation>
    <scope>NUCLEOTIDE SEQUENCE [LARGE SCALE GENOMIC DNA]</scope>
    <source>
        <strain evidence="2">C32</strain>
    </source>
</reference>
<keyword evidence="2" id="KW-1185">Reference proteome</keyword>
<accession>A0ABT2FIA7</accession>
<gene>
    <name evidence="1" type="ORF">L9G74_06395</name>
</gene>
<dbReference type="RefSeq" id="WP_238895467.1">
    <property type="nucleotide sequence ID" value="NZ_JAKOGG010000003.1"/>
</dbReference>
<name>A0ABT2FIA7_9GAMM</name>
<dbReference type="EMBL" id="JAKOGG010000003">
    <property type="protein sequence ID" value="MCS4556063.1"/>
    <property type="molecule type" value="Genomic_DNA"/>
</dbReference>